<dbReference type="Proteomes" id="UP000298763">
    <property type="component" value="Chromosome"/>
</dbReference>
<dbReference type="InterPro" id="IPR052893">
    <property type="entry name" value="TCS_response_regulator"/>
</dbReference>
<dbReference type="SUPFAM" id="SSF52172">
    <property type="entry name" value="CheY-like"/>
    <property type="match status" value="1"/>
</dbReference>
<gene>
    <name evidence="4" type="ORF">FCL38_01055</name>
    <name evidence="3" type="ORF">FHS02_005769</name>
</gene>
<accession>A0A4P8HLJ4</accession>
<name>A0A4P8HLJ4_9BURK</name>
<sequence length="160" mass="16879">MESAIAAPPSDGAPLILLVEDNPDDVLLAKRAFKKAALSATMEVVSDGDEAVGYLDAAAQAGGGGQSAPPSLILLDLKLPKRPGLEVLRWIRANRHYDATPVVVLTSSTEDEDIQKAYALGANSYLQKPVAFNGLVQLLGVLGLYWLQNNLTASPGTAQR</sequence>
<dbReference type="GO" id="GO:0000160">
    <property type="term" value="P:phosphorelay signal transduction system"/>
    <property type="evidence" value="ECO:0007669"/>
    <property type="project" value="InterPro"/>
</dbReference>
<dbReference type="AlphaFoldDB" id="A0A4P8HLJ4"/>
<evidence type="ECO:0000256" key="1">
    <source>
        <dbReference type="PROSITE-ProRule" id="PRU00169"/>
    </source>
</evidence>
<protein>
    <submittedName>
        <fullName evidence="3">CheY-like chemotaxis protein</fullName>
    </submittedName>
    <submittedName>
        <fullName evidence="4">Response regulator</fullName>
    </submittedName>
</protein>
<evidence type="ECO:0000313" key="3">
    <source>
        <dbReference type="EMBL" id="MBB3224899.1"/>
    </source>
</evidence>
<dbReference type="Pfam" id="PF00072">
    <property type="entry name" value="Response_reg"/>
    <property type="match status" value="1"/>
</dbReference>
<reference evidence="3 6" key="2">
    <citation type="submission" date="2020-08" db="EMBL/GenBank/DDBJ databases">
        <title>Genomic Encyclopedia of Type Strains, Phase III (KMG-III): the genomes of soil and plant-associated and newly described type strains.</title>
        <authorList>
            <person name="Whitman W."/>
        </authorList>
    </citation>
    <scope>NUCLEOTIDE SEQUENCE [LARGE SCALE GENOMIC DNA]</scope>
    <source>
        <strain evidence="3 6">CECT 7753</strain>
    </source>
</reference>
<feature type="domain" description="Response regulatory" evidence="2">
    <location>
        <begin position="15"/>
        <end position="143"/>
    </location>
</feature>
<dbReference type="Gene3D" id="3.40.50.2300">
    <property type="match status" value="1"/>
</dbReference>
<dbReference type="PANTHER" id="PTHR44520">
    <property type="entry name" value="RESPONSE REGULATOR RCP1-RELATED"/>
    <property type="match status" value="1"/>
</dbReference>
<evidence type="ECO:0000313" key="6">
    <source>
        <dbReference type="Proteomes" id="UP000584325"/>
    </source>
</evidence>
<dbReference type="InterPro" id="IPR001789">
    <property type="entry name" value="Sig_transdc_resp-reg_receiver"/>
</dbReference>
<dbReference type="InterPro" id="IPR011006">
    <property type="entry name" value="CheY-like_superfamily"/>
</dbReference>
<dbReference type="PROSITE" id="PS50110">
    <property type="entry name" value="RESPONSE_REGULATORY"/>
    <property type="match status" value="1"/>
</dbReference>
<organism evidence="3 6">
    <name type="scientific">Pseudoduganella umbonata</name>
    <dbReference type="NCBI Taxonomy" id="864828"/>
    <lineage>
        <taxon>Bacteria</taxon>
        <taxon>Pseudomonadati</taxon>
        <taxon>Pseudomonadota</taxon>
        <taxon>Betaproteobacteria</taxon>
        <taxon>Burkholderiales</taxon>
        <taxon>Oxalobacteraceae</taxon>
        <taxon>Telluria group</taxon>
        <taxon>Pseudoduganella</taxon>
    </lineage>
</organism>
<evidence type="ECO:0000313" key="5">
    <source>
        <dbReference type="Proteomes" id="UP000298763"/>
    </source>
</evidence>
<dbReference type="SMART" id="SM00448">
    <property type="entry name" value="REC"/>
    <property type="match status" value="1"/>
</dbReference>
<reference evidence="4 5" key="1">
    <citation type="submission" date="2019-05" db="EMBL/GenBank/DDBJ databases">
        <title>Draft Genome Sequences of Six Type Strains of the Genus Massilia.</title>
        <authorList>
            <person name="Miess H."/>
            <person name="Frediansyhah A."/>
            <person name="Gross H."/>
        </authorList>
    </citation>
    <scope>NUCLEOTIDE SEQUENCE [LARGE SCALE GENOMIC DNA]</scope>
    <source>
        <strain evidence="4 5">DSMZ 26121</strain>
    </source>
</reference>
<dbReference type="PANTHER" id="PTHR44520:SF1">
    <property type="entry name" value="TWO-COMPONENT SYSTEM REGULATORY PROTEIN"/>
    <property type="match status" value="1"/>
</dbReference>
<feature type="modified residue" description="4-aspartylphosphate" evidence="1">
    <location>
        <position position="76"/>
    </location>
</feature>
<dbReference type="OrthoDB" id="9793549at2"/>
<dbReference type="CDD" id="cd17557">
    <property type="entry name" value="REC_Rcp-like"/>
    <property type="match status" value="1"/>
</dbReference>
<keyword evidence="1" id="KW-0597">Phosphoprotein</keyword>
<evidence type="ECO:0000259" key="2">
    <source>
        <dbReference type="PROSITE" id="PS50110"/>
    </source>
</evidence>
<dbReference type="EMBL" id="CP040017">
    <property type="protein sequence ID" value="QCP09182.1"/>
    <property type="molecule type" value="Genomic_DNA"/>
</dbReference>
<dbReference type="RefSeq" id="WP_137312071.1">
    <property type="nucleotide sequence ID" value="NZ_CP040017.1"/>
</dbReference>
<keyword evidence="5" id="KW-1185">Reference proteome</keyword>
<proteinExistence type="predicted"/>
<dbReference type="EMBL" id="JACHXS010000015">
    <property type="protein sequence ID" value="MBB3224899.1"/>
    <property type="molecule type" value="Genomic_DNA"/>
</dbReference>
<evidence type="ECO:0000313" key="4">
    <source>
        <dbReference type="EMBL" id="QCP09182.1"/>
    </source>
</evidence>
<dbReference type="Proteomes" id="UP000584325">
    <property type="component" value="Unassembled WGS sequence"/>
</dbReference>